<dbReference type="Pfam" id="PF00932">
    <property type="entry name" value="LTD"/>
    <property type="match status" value="1"/>
</dbReference>
<evidence type="ECO:0000256" key="1">
    <source>
        <dbReference type="SAM" id="MobiDB-lite"/>
    </source>
</evidence>
<dbReference type="Pfam" id="PF02368">
    <property type="entry name" value="Big_2"/>
    <property type="match status" value="1"/>
</dbReference>
<dbReference type="CDD" id="cd04486">
    <property type="entry name" value="YhcR_OBF_like"/>
    <property type="match status" value="2"/>
</dbReference>
<protein>
    <submittedName>
        <fullName evidence="4">Chitobiase/beta-hexosaminidase C-terminal domain-containing protein</fullName>
    </submittedName>
</protein>
<gene>
    <name evidence="4" type="ORF">RGB73_23955</name>
</gene>
<dbReference type="Gene3D" id="3.60.10.10">
    <property type="entry name" value="Endonuclease/exonuclease/phosphatase"/>
    <property type="match status" value="1"/>
</dbReference>
<dbReference type="InterPro" id="IPR036415">
    <property type="entry name" value="Lamin_tail_dom_sf"/>
</dbReference>
<feature type="region of interest" description="Disordered" evidence="1">
    <location>
        <begin position="171"/>
        <end position="236"/>
    </location>
</feature>
<dbReference type="SUPFAM" id="SSF56219">
    <property type="entry name" value="DNase I-like"/>
    <property type="match status" value="1"/>
</dbReference>
<dbReference type="CDD" id="cd10283">
    <property type="entry name" value="MnuA_DNase1-like"/>
    <property type="match status" value="1"/>
</dbReference>
<evidence type="ECO:0000259" key="3">
    <source>
        <dbReference type="PROSITE" id="PS51841"/>
    </source>
</evidence>
<evidence type="ECO:0000256" key="2">
    <source>
        <dbReference type="SAM" id="SignalP"/>
    </source>
</evidence>
<keyword evidence="5" id="KW-1185">Reference proteome</keyword>
<reference evidence="4 5" key="1">
    <citation type="submission" date="2023-09" db="EMBL/GenBank/DDBJ databases">
        <title>Complete Genome and Methylome dissection of Bacillus brevis NEB573 original source of BbsI restriction endonuclease.</title>
        <authorList>
            <person name="Fomenkov A."/>
            <person name="Roberts R.D."/>
        </authorList>
    </citation>
    <scope>NUCLEOTIDE SEQUENCE [LARGE SCALE GENOMIC DNA]</scope>
    <source>
        <strain evidence="4 5">NEB573</strain>
    </source>
</reference>
<accession>A0ABY9T0S8</accession>
<name>A0ABY9T0S8_BREBE</name>
<dbReference type="Gene3D" id="2.60.40.1080">
    <property type="match status" value="1"/>
</dbReference>
<organism evidence="4 5">
    <name type="scientific">Brevibacillus brevis</name>
    <name type="common">Bacillus brevis</name>
    <dbReference type="NCBI Taxonomy" id="1393"/>
    <lineage>
        <taxon>Bacteria</taxon>
        <taxon>Bacillati</taxon>
        <taxon>Bacillota</taxon>
        <taxon>Bacilli</taxon>
        <taxon>Bacillales</taxon>
        <taxon>Paenibacillaceae</taxon>
        <taxon>Brevibacillus</taxon>
    </lineage>
</organism>
<feature type="domain" description="LTD" evidence="3">
    <location>
        <begin position="26"/>
        <end position="165"/>
    </location>
</feature>
<dbReference type="PROSITE" id="PS51841">
    <property type="entry name" value="LTD"/>
    <property type="match status" value="1"/>
</dbReference>
<dbReference type="RefSeq" id="WP_310765262.1">
    <property type="nucleotide sequence ID" value="NZ_CP134050.1"/>
</dbReference>
<dbReference type="Proteomes" id="UP001256827">
    <property type="component" value="Chromosome"/>
</dbReference>
<keyword evidence="2" id="KW-0732">Signal</keyword>
<dbReference type="PANTHER" id="PTHR42834">
    <property type="entry name" value="ENDONUCLEASE/EXONUCLEASE/PHOSPHATASE FAMILY PROTEIN (AFU_ORTHOLOGUE AFUA_3G09210)"/>
    <property type="match status" value="1"/>
</dbReference>
<dbReference type="Pfam" id="PF13290">
    <property type="entry name" value="CHB_HEX_C_1"/>
    <property type="match status" value="1"/>
</dbReference>
<dbReference type="EMBL" id="CP134050">
    <property type="protein sequence ID" value="WNC13710.1"/>
    <property type="molecule type" value="Genomic_DNA"/>
</dbReference>
<dbReference type="InterPro" id="IPR005135">
    <property type="entry name" value="Endo/exonuclease/phosphatase"/>
</dbReference>
<feature type="signal peptide" evidence="2">
    <location>
        <begin position="1"/>
        <end position="26"/>
    </location>
</feature>
<dbReference type="SMART" id="SM00635">
    <property type="entry name" value="BID_2"/>
    <property type="match status" value="1"/>
</dbReference>
<dbReference type="InterPro" id="IPR003343">
    <property type="entry name" value="Big_2"/>
</dbReference>
<dbReference type="InterPro" id="IPR059177">
    <property type="entry name" value="GH29D-like_dom"/>
</dbReference>
<feature type="compositionally biased region" description="Low complexity" evidence="1">
    <location>
        <begin position="171"/>
        <end position="184"/>
    </location>
</feature>
<dbReference type="InterPro" id="IPR001322">
    <property type="entry name" value="Lamin_tail_dom"/>
</dbReference>
<evidence type="ECO:0000313" key="5">
    <source>
        <dbReference type="Proteomes" id="UP001256827"/>
    </source>
</evidence>
<feature type="chain" id="PRO_5047038435" evidence="2">
    <location>
        <begin position="27"/>
        <end position="1633"/>
    </location>
</feature>
<dbReference type="SUPFAM" id="SSF74853">
    <property type="entry name" value="Lamin A/C globular tail domain"/>
    <property type="match status" value="1"/>
</dbReference>
<sequence>MVKKRSNVSRFRKLALTAAVLYGAMAPSGWLPQVKAQTADHVVISEVYGGGGNSGAFYTHDFIELYNPTGQAVSLSGWTIQYASAAGATWQKTELSGSIPPRGYYLVQEAAGSGGTQSLPVPDAQGSIAMGAAAGKVALVNRATALSGANPAGQAGVIDFVGYGSTANAAEGGAPAPAPSATVGISRKTNDSSIVPGEGNGWDTDSNGADFLAAEPSPLNSSGTQGPPGENPGDVRPIPISEARIKANGTVVAVEGTVTAIFEAGGQNNVYMQDETAGIVLRAADLASEVGMGDKIRAKGKTNQYYGLAQLEASAGDVTVLQPEAGVPVPRQVTSADFSAGKGESVEAQLVTLHNVTVEKNESGNYTLRDAEGTFVSRPGPSLPLAIGTTYESITGVVTYDFNVFKLVPRSAADLVTDASKVPVVTADPAGPLVAAGTKVTLATALADAVIYYTTDGSAPTRDSHTYTGPIQVDAAMTIKAFAVKDGYKDSDITTYTYAIQKDAVRIHDIQGHSHTSEYDNATVNGVEGIVTAVVKIGSTVQGFYMQDSQPDSDPRTSEGIYVYEPRATVASGDLVRVNGVVKEYVSSSRAATDLTQTQIDASGYTIVSREQPIPQPVVLGEGSYAYPKGVIDNDSMAAFDPEEDGIDFWESVEGMLVQINHPIVVGETKTFANPASVEFVIIDDEAHPDQPRTPAGGVLLQADDSHPERITVADKLLPITSEPKVGDRLTGPLVGIIDYSFTNYKLYHTETFEVTPSDYQPTVTKIDPKEDELTIASYNIENFSAKDDPAKVARLAETIVHNLKQPDVIGVVEMQDNNGPTDTGVTEARESAQTLIDAVEAEGGPLYRYVDIAPQNNQDGGQPGGNIRVGFFYNPERVQLAEGTAGDAVTAVQVVSQDGIAHLSLNPGRVDPANEAFDNSRKPLAAEFVFQGKPVIVIANHFNSKGGDGGLYGKQQPPELVSEAQRMKIAHVLNDFVKEIHAADPKANVVVLGDLNDFPFSRPVQALKDGVLTNLVEELPKGKQYTYVYQGNSQVLDQILVSNHLADDADFDIVHVNAGFTEKEGRVSDHDPVLAQIKVRSHGDAEPTAQEVAAKITEVAQPAADATRLALPEVPEGFSIRIQSSSEPQVIALDGTIVPPASQTDVELVFEVKKESDQSVAATSPIRVRVPAKTVTEPIDPTPDSQRELNEQAADLIRAAKGEEEIIRQVARVLDSLENVLRSEKVEAADKWETVQHTIDTVLEAAAKHADRGTIREQAFADVTGDFLEKAFESMREAGGEEDEQLARQGFQALTSLAQTALEPLAKKSVSDELAKQLRSLAEALLEKAGTLQVEQGEEIRAEDPEAKEIVDLIASFMKAIAKHQDRIGFEPTLFIRVSGEKEADAASGKKKEKAEPMLVLEEKLGELLRTYGVSVRMTVPSDAWVQAPASFLNKYRGKEIGLALLPAKEQVENVLHPGDPYAVHVWTNGKELNSFGNVKVLLGLPVSDEAGGELQAFMYQGKSWTPVTKGKGKAEDLTVEGDLAVFTAEKAASYVIGEISIKSIAVKESSLKLAQGEESRLKVTATLADGSKEDVTEAEGIAYESSDPDVVSVDGEGLVRVADDAEARSKATITVRYAGKTAQVKVTVTTK</sequence>
<evidence type="ECO:0000313" key="4">
    <source>
        <dbReference type="EMBL" id="WNC13710.1"/>
    </source>
</evidence>
<dbReference type="PANTHER" id="PTHR42834:SF1">
    <property type="entry name" value="ENDONUCLEASE_EXONUCLEASE_PHOSPHATASE FAMILY PROTEIN (AFU_ORTHOLOGUE AFUA_3G09210)"/>
    <property type="match status" value="1"/>
</dbReference>
<proteinExistence type="predicted"/>
<dbReference type="InterPro" id="IPR036691">
    <property type="entry name" value="Endo/exonu/phosph_ase_sf"/>
</dbReference>
<dbReference type="Pfam" id="PF19580">
    <property type="entry name" value="Exo_endo_phos_3"/>
    <property type="match status" value="1"/>
</dbReference>